<reference evidence="4" key="1">
    <citation type="submission" date="2017-02" db="UniProtKB">
        <authorList>
            <consortium name="WormBaseParasite"/>
        </authorList>
    </citation>
    <scope>IDENTIFICATION</scope>
</reference>
<evidence type="ECO:0000313" key="4">
    <source>
        <dbReference type="WBParaSite" id="ASIM_0000578201-mRNA-1"/>
    </source>
</evidence>
<dbReference type="AlphaFoldDB" id="A0A0M3JDU1"/>
<gene>
    <name evidence="2" type="ORF">ASIM_LOCUS5572</name>
</gene>
<organism evidence="4">
    <name type="scientific">Anisakis simplex</name>
    <name type="common">Herring worm</name>
    <dbReference type="NCBI Taxonomy" id="6269"/>
    <lineage>
        <taxon>Eukaryota</taxon>
        <taxon>Metazoa</taxon>
        <taxon>Ecdysozoa</taxon>
        <taxon>Nematoda</taxon>
        <taxon>Chromadorea</taxon>
        <taxon>Rhabditida</taxon>
        <taxon>Spirurina</taxon>
        <taxon>Ascaridomorpha</taxon>
        <taxon>Ascaridoidea</taxon>
        <taxon>Anisakidae</taxon>
        <taxon>Anisakis</taxon>
        <taxon>Anisakis simplex complex</taxon>
    </lineage>
</organism>
<evidence type="ECO:0000256" key="1">
    <source>
        <dbReference type="SAM" id="MobiDB-lite"/>
    </source>
</evidence>
<sequence>MEAEASANQLRTPTRRMSIFDVFRLRRQELSSASRSEKRGIGKESGSSKRRSDFLKRSMTSIVGVGEDDRHSADVPDQDGDLFRTPNPAPDRLHPRIPAKKAKRLLGIETPPSQALVPLIFSIIQIIERILQPLFFCRFCLTFFETFIC</sequence>
<accession>A0A0M3JDU1</accession>
<feature type="region of interest" description="Disordered" evidence="1">
    <location>
        <begin position="30"/>
        <end position="96"/>
    </location>
</feature>
<reference evidence="2 3" key="2">
    <citation type="submission" date="2018-11" db="EMBL/GenBank/DDBJ databases">
        <authorList>
            <consortium name="Pathogen Informatics"/>
        </authorList>
    </citation>
    <scope>NUCLEOTIDE SEQUENCE [LARGE SCALE GENOMIC DNA]</scope>
</reference>
<feature type="compositionally biased region" description="Basic and acidic residues" evidence="1">
    <location>
        <begin position="30"/>
        <end position="56"/>
    </location>
</feature>
<evidence type="ECO:0000313" key="2">
    <source>
        <dbReference type="EMBL" id="VDK25753.1"/>
    </source>
</evidence>
<proteinExistence type="predicted"/>
<protein>
    <submittedName>
        <fullName evidence="2 4">Uncharacterized protein</fullName>
    </submittedName>
</protein>
<dbReference type="WBParaSite" id="ASIM_0000578201-mRNA-1">
    <property type="protein sequence ID" value="ASIM_0000578201-mRNA-1"/>
    <property type="gene ID" value="ASIM_0000578201"/>
</dbReference>
<name>A0A0M3JDU1_ANISI</name>
<dbReference type="Proteomes" id="UP000267096">
    <property type="component" value="Unassembled WGS sequence"/>
</dbReference>
<evidence type="ECO:0000313" key="3">
    <source>
        <dbReference type="Proteomes" id="UP000267096"/>
    </source>
</evidence>
<dbReference type="EMBL" id="UYRR01011079">
    <property type="protein sequence ID" value="VDK25753.1"/>
    <property type="molecule type" value="Genomic_DNA"/>
</dbReference>
<keyword evidence="3" id="KW-1185">Reference proteome</keyword>